<reference evidence="2 3" key="1">
    <citation type="journal article" date="2010" name="Stand. Genomic Sci.">
        <title>Complete genome sequence of Archaeoglobus profundus type strain (AV18).</title>
        <authorList>
            <person name="von Jan M."/>
            <person name="Lapidus A."/>
            <person name="Del Rio T.G."/>
            <person name="Copeland A."/>
            <person name="Tice H."/>
            <person name="Cheng J.F."/>
            <person name="Lucas S."/>
            <person name="Chen F."/>
            <person name="Nolan M."/>
            <person name="Goodwin L."/>
            <person name="Han C."/>
            <person name="Pitluck S."/>
            <person name="Liolios K."/>
            <person name="Ivanova N."/>
            <person name="Mavromatis K."/>
            <person name="Ovchinnikova G."/>
            <person name="Chertkov O."/>
            <person name="Pati A."/>
            <person name="Chen A."/>
            <person name="Palaniappan K."/>
            <person name="Land M."/>
            <person name="Hauser L."/>
            <person name="Chang Y.J."/>
            <person name="Jeffries C.D."/>
            <person name="Saunders E."/>
            <person name="Brettin T."/>
            <person name="Detter J.C."/>
            <person name="Chain P."/>
            <person name="Eichinger K."/>
            <person name="Huber H."/>
            <person name="Spring S."/>
            <person name="Rohde M."/>
            <person name="Goker M."/>
            <person name="Wirth R."/>
            <person name="Woyke T."/>
            <person name="Bristow J."/>
            <person name="Eisen J.A."/>
            <person name="Markowitz V."/>
            <person name="Hugenholtz P."/>
            <person name="Kyrpides N.C."/>
            <person name="Klenk H.P."/>
        </authorList>
    </citation>
    <scope>NUCLEOTIDE SEQUENCE [LARGE SCALE GENOMIC DNA]</scope>
    <source>
        <strain evidence="3">DSM 5631 / JCM 9629 / NBRC 100127 / Av18</strain>
    </source>
</reference>
<dbReference type="OrthoDB" id="46040at2157"/>
<dbReference type="KEGG" id="apo:Arcpr_1851"/>
<dbReference type="Proteomes" id="UP000001901">
    <property type="component" value="Chromosome"/>
</dbReference>
<dbReference type="STRING" id="572546.Arcpr_1851"/>
<dbReference type="RefSeq" id="WP_012941229.1">
    <property type="nucleotide sequence ID" value="NC_013741.1"/>
</dbReference>
<protein>
    <submittedName>
        <fullName evidence="2">Adenylyl cyclase CyaB</fullName>
    </submittedName>
</protein>
<dbReference type="eggNOG" id="arCOG01723">
    <property type="taxonomic scope" value="Archaea"/>
</dbReference>
<dbReference type="PANTHER" id="PTHR21028">
    <property type="entry name" value="SI:CH211-156B7.4"/>
    <property type="match status" value="1"/>
</dbReference>
<gene>
    <name evidence="2" type="ordered locus">Arcpr_1851</name>
</gene>
<sequence>MEVEVKFRLEENVKRKIEEVAEFVCEVCERDIYFNHPCRDFLETDEALRVRKSEKVFLTYKGPKIDRETKTREEIEVEISDFDKAVEIMKKLGFKPVAEVFKVRRIYRMGDATICIDNVKDLGGFVEIEIKSENVEEAKRLVFKIADKFGLRNPITKSYLEMLLENKR</sequence>
<dbReference type="CDD" id="cd07890">
    <property type="entry name" value="CYTH-like_AC_IV-like"/>
    <property type="match status" value="1"/>
</dbReference>
<feature type="domain" description="CYTH" evidence="1">
    <location>
        <begin position="1"/>
        <end position="165"/>
    </location>
</feature>
<dbReference type="AlphaFoldDB" id="D2RFK0"/>
<dbReference type="Pfam" id="PF01928">
    <property type="entry name" value="CYTH"/>
    <property type="match status" value="1"/>
</dbReference>
<dbReference type="HOGENOM" id="CLU_105244_2_0_2"/>
<dbReference type="EMBL" id="CP001857">
    <property type="protein sequence ID" value="ADB58894.1"/>
    <property type="molecule type" value="Genomic_DNA"/>
</dbReference>
<dbReference type="Gene3D" id="2.40.320.10">
    <property type="entry name" value="Hypothetical Protein Pfu-838710-001"/>
    <property type="match status" value="1"/>
</dbReference>
<proteinExistence type="predicted"/>
<dbReference type="PaxDb" id="572546-Arcpr_1851"/>
<evidence type="ECO:0000313" key="2">
    <source>
        <dbReference type="EMBL" id="ADB58894.1"/>
    </source>
</evidence>
<dbReference type="GeneID" id="8740547"/>
<dbReference type="NCBIfam" id="TIGR00318">
    <property type="entry name" value="cyaB"/>
    <property type="match status" value="1"/>
</dbReference>
<name>D2RFK0_ARCPA</name>
<keyword evidence="3" id="KW-1185">Reference proteome</keyword>
<dbReference type="InterPro" id="IPR033469">
    <property type="entry name" value="CYTH-like_dom_sf"/>
</dbReference>
<evidence type="ECO:0000259" key="1">
    <source>
        <dbReference type="PROSITE" id="PS51707"/>
    </source>
</evidence>
<dbReference type="PROSITE" id="PS51707">
    <property type="entry name" value="CYTH"/>
    <property type="match status" value="1"/>
</dbReference>
<accession>D2RFK0</accession>
<dbReference type="InterPro" id="IPR023577">
    <property type="entry name" value="CYTH_domain"/>
</dbReference>
<organism evidence="2 3">
    <name type="scientific">Archaeoglobus profundus (strain DSM 5631 / JCM 9629 / NBRC 100127 / Av18)</name>
    <dbReference type="NCBI Taxonomy" id="572546"/>
    <lineage>
        <taxon>Archaea</taxon>
        <taxon>Methanobacteriati</taxon>
        <taxon>Methanobacteriota</taxon>
        <taxon>Archaeoglobi</taxon>
        <taxon>Archaeoglobales</taxon>
        <taxon>Archaeoglobaceae</taxon>
        <taxon>Archaeoglobus</taxon>
    </lineage>
</organism>
<dbReference type="SUPFAM" id="SSF55154">
    <property type="entry name" value="CYTH-like phosphatases"/>
    <property type="match status" value="1"/>
</dbReference>
<dbReference type="InterPro" id="IPR008173">
    <property type="entry name" value="Adenylyl_cyclase_CyaB"/>
</dbReference>
<dbReference type="PANTHER" id="PTHR21028:SF2">
    <property type="entry name" value="CYTH DOMAIN-CONTAINING PROTEIN"/>
    <property type="match status" value="1"/>
</dbReference>
<dbReference type="SMART" id="SM01118">
    <property type="entry name" value="CYTH"/>
    <property type="match status" value="1"/>
</dbReference>
<evidence type="ECO:0000313" key="3">
    <source>
        <dbReference type="Proteomes" id="UP000001901"/>
    </source>
</evidence>